<evidence type="ECO:0000313" key="1">
    <source>
        <dbReference type="EMBL" id="ODM02935.1"/>
    </source>
</evidence>
<protein>
    <submittedName>
        <fullName evidence="1">Uncharacterized protein</fullName>
    </submittedName>
</protein>
<organism evidence="1 2">
    <name type="scientific">Eisenbergiella tayi</name>
    <dbReference type="NCBI Taxonomy" id="1432052"/>
    <lineage>
        <taxon>Bacteria</taxon>
        <taxon>Bacillati</taxon>
        <taxon>Bacillota</taxon>
        <taxon>Clostridia</taxon>
        <taxon>Lachnospirales</taxon>
        <taxon>Lachnospiraceae</taxon>
        <taxon>Eisenbergiella</taxon>
    </lineage>
</organism>
<gene>
    <name evidence="1" type="ORF">BEI61_03729</name>
</gene>
<dbReference type="AlphaFoldDB" id="A0A1E3A2E9"/>
<evidence type="ECO:0000313" key="2">
    <source>
        <dbReference type="Proteomes" id="UP000094067"/>
    </source>
</evidence>
<sequence>MEYDIMSKKEFEKMYFFVTVHGSGMRPTAHSVRT</sequence>
<comment type="caution">
    <text evidence="1">The sequence shown here is derived from an EMBL/GenBank/DDBJ whole genome shotgun (WGS) entry which is preliminary data.</text>
</comment>
<name>A0A1E3A2E9_9FIRM</name>
<dbReference type="EMBL" id="MCGH01000003">
    <property type="protein sequence ID" value="ODM02935.1"/>
    <property type="molecule type" value="Genomic_DNA"/>
</dbReference>
<dbReference type="Proteomes" id="UP000094067">
    <property type="component" value="Unassembled WGS sequence"/>
</dbReference>
<accession>A0A1E3A2E9</accession>
<proteinExistence type="predicted"/>
<reference evidence="1 2" key="1">
    <citation type="submission" date="2016-07" db="EMBL/GenBank/DDBJ databases">
        <title>Characterization of isolates of Eisenbergiella tayi derived from blood cultures, using whole genome sequencing.</title>
        <authorList>
            <person name="Burdz T."/>
            <person name="Wiebe D."/>
            <person name="Huynh C."/>
            <person name="Bernard K."/>
        </authorList>
    </citation>
    <scope>NUCLEOTIDE SEQUENCE [LARGE SCALE GENOMIC DNA]</scope>
    <source>
        <strain evidence="1 2">NML 110608</strain>
    </source>
</reference>